<feature type="transmembrane region" description="Helical" evidence="8">
    <location>
        <begin position="855"/>
        <end position="885"/>
    </location>
</feature>
<feature type="transmembrane region" description="Helical" evidence="8">
    <location>
        <begin position="483"/>
        <end position="510"/>
    </location>
</feature>
<feature type="domain" description="ABC3 transporter permease C-terminal" evidence="9">
    <location>
        <begin position="321"/>
        <end position="440"/>
    </location>
</feature>
<evidence type="ECO:0000313" key="11">
    <source>
        <dbReference type="Proteomes" id="UP000199393"/>
    </source>
</evidence>
<sequence length="939" mass="96873">MTLRPGVRFRRPTGARLPSRPGRKVPPGAGRPAGRPRRVAELVGSWRAALRIARREARRARGRTALVLAMITLPVLALSFLAASYDMAKLTREERIDRQLGAADAVLRWTGDVPVVQDRWGESWYTQGGATGPTPGRPVTTAEVEALLGPGARAVNDPLLTSVTFRVGDRDASVPARTLDLGDPLARGTGRLLAGRAPAAPDEIAASPAALRRLDVRLDGTVTTVDGSATLRVVGLVEFPDDLGPLVVRHPSTASATGPDEGTTWLVDLPGGVHDDLVRRLNDRGILVSTRAGEDDQAGPHLWPAGDRPTDVNDLGTGVLVGGLGLLEVVLLVGPAFAVGVRRRRRDLALVAVAGGDAAQLRRVVLADGVVLGCVGAVTGVVLGVAAAFAARPLVEQYANGARYGGYRCWPAALVVIAGIAVLAGVLAALAPAWSAARQDVVAGLSGRRSPPRHRHRWLALGLTLAVGGAGIAALGATRPTPVVILAGLILGELGLVFCTPTLIGLLARVGRTLPLAPRIALRDASRNRAAAAPAISAVMAAVAGSVALGAYLASDQARAAAAYQPTLPSGNVLVSQLEPNRPAPSLAQVTEAARDHLDARAVAAVAEATCDPARGPATICDVSPLPPPEQVCPWRASDVLSAGQRRQARADPRCEQRFGDYYGPYVQVLVDDGSALPILTGATPGEAAAAAATLRAGGVVVTDARQVRDGRVAVAVDRGDDVDRPPARTVSVLAGYALPVDIGPDRLVLSPATADRLGLGRVTTAWAVATPTTPDRTRINAFTRALRPSGTVAVTTEPDRPPDRDGPLPLLLAAAAGLITVGAAGIATGLAAAEGRADLSTLAAVGASPGVRRMLSLCQAGVIAGLGSALGIVAGLGTAALVLFSTNRQYADSWPVQEPYPLVVPWTALGVLALVPLVTMLGAGLFTRSRLPVERRLD</sequence>
<evidence type="ECO:0000256" key="5">
    <source>
        <dbReference type="ARBA" id="ARBA00023136"/>
    </source>
</evidence>
<evidence type="ECO:0000256" key="7">
    <source>
        <dbReference type="SAM" id="MobiDB-lite"/>
    </source>
</evidence>
<dbReference type="RefSeq" id="WP_231922372.1">
    <property type="nucleotide sequence ID" value="NZ_LT598496.1"/>
</dbReference>
<keyword evidence="2" id="KW-1003">Cell membrane</keyword>
<dbReference type="Pfam" id="PF02687">
    <property type="entry name" value="FtsX"/>
    <property type="match status" value="1"/>
</dbReference>
<feature type="transmembrane region" description="Helical" evidence="8">
    <location>
        <begin position="64"/>
        <end position="85"/>
    </location>
</feature>
<dbReference type="GO" id="GO:0005886">
    <property type="term" value="C:plasma membrane"/>
    <property type="evidence" value="ECO:0007669"/>
    <property type="project" value="UniProtKB-SubCell"/>
</dbReference>
<dbReference type="AlphaFoldDB" id="A0A1C3N3X6"/>
<evidence type="ECO:0000256" key="2">
    <source>
        <dbReference type="ARBA" id="ARBA00022475"/>
    </source>
</evidence>
<dbReference type="PANTHER" id="PTHR30572">
    <property type="entry name" value="MEMBRANE COMPONENT OF TRANSPORTER-RELATED"/>
    <property type="match status" value="1"/>
</dbReference>
<evidence type="ECO:0000256" key="3">
    <source>
        <dbReference type="ARBA" id="ARBA00022692"/>
    </source>
</evidence>
<protein>
    <submittedName>
        <fullName evidence="10">Putative ABC transport system permease protein</fullName>
    </submittedName>
</protein>
<feature type="transmembrane region" description="Helical" evidence="8">
    <location>
        <begin position="811"/>
        <end position="834"/>
    </location>
</feature>
<keyword evidence="11" id="KW-1185">Reference proteome</keyword>
<dbReference type="InterPro" id="IPR050250">
    <property type="entry name" value="Macrolide_Exporter_MacB"/>
</dbReference>
<comment type="subcellular location">
    <subcellularLocation>
        <location evidence="1">Cell membrane</location>
        <topology evidence="1">Multi-pass membrane protein</topology>
    </subcellularLocation>
</comment>
<feature type="transmembrane region" description="Helical" evidence="8">
    <location>
        <begin position="410"/>
        <end position="437"/>
    </location>
</feature>
<dbReference type="Proteomes" id="UP000199393">
    <property type="component" value="Chromosome I"/>
</dbReference>
<feature type="transmembrane region" description="Helical" evidence="8">
    <location>
        <begin position="370"/>
        <end position="390"/>
    </location>
</feature>
<feature type="transmembrane region" description="Helical" evidence="8">
    <location>
        <begin position="905"/>
        <end position="927"/>
    </location>
</feature>
<evidence type="ECO:0000256" key="6">
    <source>
        <dbReference type="ARBA" id="ARBA00038076"/>
    </source>
</evidence>
<evidence type="ECO:0000256" key="8">
    <source>
        <dbReference type="SAM" id="Phobius"/>
    </source>
</evidence>
<evidence type="ECO:0000256" key="4">
    <source>
        <dbReference type="ARBA" id="ARBA00022989"/>
    </source>
</evidence>
<dbReference type="GO" id="GO:0022857">
    <property type="term" value="F:transmembrane transporter activity"/>
    <property type="evidence" value="ECO:0007669"/>
    <property type="project" value="TreeGrafter"/>
</dbReference>
<name>A0A1C3N3X6_9ACTN</name>
<dbReference type="InterPro" id="IPR003838">
    <property type="entry name" value="ABC3_permease_C"/>
</dbReference>
<feature type="region of interest" description="Disordered" evidence="7">
    <location>
        <begin position="1"/>
        <end position="37"/>
    </location>
</feature>
<keyword evidence="5 8" id="KW-0472">Membrane</keyword>
<feature type="transmembrane region" description="Helical" evidence="8">
    <location>
        <begin position="458"/>
        <end position="477"/>
    </location>
</feature>
<organism evidence="10 11">
    <name type="scientific">Micromonospora krabiensis</name>
    <dbReference type="NCBI Taxonomy" id="307121"/>
    <lineage>
        <taxon>Bacteria</taxon>
        <taxon>Bacillati</taxon>
        <taxon>Actinomycetota</taxon>
        <taxon>Actinomycetes</taxon>
        <taxon>Micromonosporales</taxon>
        <taxon>Micromonosporaceae</taxon>
        <taxon>Micromonospora</taxon>
    </lineage>
</organism>
<accession>A0A1C3N3X6</accession>
<proteinExistence type="inferred from homology"/>
<reference evidence="11" key="1">
    <citation type="submission" date="2016-06" db="EMBL/GenBank/DDBJ databases">
        <authorList>
            <person name="Varghese N."/>
        </authorList>
    </citation>
    <scope>NUCLEOTIDE SEQUENCE [LARGE SCALE GENOMIC DNA]</scope>
    <source>
        <strain evidence="11">DSM 45344</strain>
    </source>
</reference>
<dbReference type="STRING" id="307121.GA0070620_2811"/>
<evidence type="ECO:0000259" key="9">
    <source>
        <dbReference type="Pfam" id="PF02687"/>
    </source>
</evidence>
<keyword evidence="3 8" id="KW-0812">Transmembrane</keyword>
<dbReference type="PATRIC" id="fig|307121.4.peg.2879"/>
<feature type="transmembrane region" description="Helical" evidence="8">
    <location>
        <begin position="319"/>
        <end position="341"/>
    </location>
</feature>
<dbReference type="EMBL" id="LT598496">
    <property type="protein sequence ID" value="SBV27302.1"/>
    <property type="molecule type" value="Genomic_DNA"/>
</dbReference>
<dbReference type="PANTHER" id="PTHR30572:SF4">
    <property type="entry name" value="ABC TRANSPORTER PERMEASE YTRF"/>
    <property type="match status" value="1"/>
</dbReference>
<feature type="transmembrane region" description="Helical" evidence="8">
    <location>
        <begin position="531"/>
        <end position="554"/>
    </location>
</feature>
<keyword evidence="4 8" id="KW-1133">Transmembrane helix</keyword>
<evidence type="ECO:0000256" key="1">
    <source>
        <dbReference type="ARBA" id="ARBA00004651"/>
    </source>
</evidence>
<comment type="similarity">
    <text evidence="6">Belongs to the ABC-4 integral membrane protein family.</text>
</comment>
<evidence type="ECO:0000313" key="10">
    <source>
        <dbReference type="EMBL" id="SBV27302.1"/>
    </source>
</evidence>
<gene>
    <name evidence="10" type="ORF">GA0070620_2811</name>
</gene>